<dbReference type="Proteomes" id="UP001060070">
    <property type="component" value="Chromosome"/>
</dbReference>
<evidence type="ECO:0000256" key="4">
    <source>
        <dbReference type="ARBA" id="ARBA00019078"/>
    </source>
</evidence>
<evidence type="ECO:0000313" key="10">
    <source>
        <dbReference type="EMBL" id="UTU53098.1"/>
    </source>
</evidence>
<dbReference type="Pfam" id="PF07291">
    <property type="entry name" value="MauE"/>
    <property type="match status" value="1"/>
</dbReference>
<dbReference type="GO" id="GO:0030416">
    <property type="term" value="P:methylamine metabolic process"/>
    <property type="evidence" value="ECO:0007669"/>
    <property type="project" value="InterPro"/>
</dbReference>
<evidence type="ECO:0000256" key="3">
    <source>
        <dbReference type="ARBA" id="ARBA00004856"/>
    </source>
</evidence>
<dbReference type="GO" id="GO:0016020">
    <property type="term" value="C:membrane"/>
    <property type="evidence" value="ECO:0007669"/>
    <property type="project" value="UniProtKB-SubCell"/>
</dbReference>
<keyword evidence="11" id="KW-1185">Reference proteome</keyword>
<feature type="transmembrane region" description="Helical" evidence="8">
    <location>
        <begin position="146"/>
        <end position="166"/>
    </location>
</feature>
<comment type="pathway">
    <text evidence="3">One-carbon metabolism; methylamine degradation.</text>
</comment>
<feature type="transmembrane region" description="Helical" evidence="8">
    <location>
        <begin position="74"/>
        <end position="96"/>
    </location>
</feature>
<protein>
    <recommendedName>
        <fullName evidence="4">Methylamine utilization protein MauE</fullName>
    </recommendedName>
</protein>
<keyword evidence="6 8" id="KW-1133">Transmembrane helix</keyword>
<evidence type="ECO:0000313" key="11">
    <source>
        <dbReference type="Proteomes" id="UP001060070"/>
    </source>
</evidence>
<evidence type="ECO:0000256" key="2">
    <source>
        <dbReference type="ARBA" id="ARBA00004141"/>
    </source>
</evidence>
<evidence type="ECO:0000256" key="8">
    <source>
        <dbReference type="SAM" id="Phobius"/>
    </source>
</evidence>
<evidence type="ECO:0000256" key="1">
    <source>
        <dbReference type="ARBA" id="ARBA00003475"/>
    </source>
</evidence>
<organism evidence="10 11">
    <name type="scientific">Mesorhizobium ciceri</name>
    <dbReference type="NCBI Taxonomy" id="39645"/>
    <lineage>
        <taxon>Bacteria</taxon>
        <taxon>Pseudomonadati</taxon>
        <taxon>Pseudomonadota</taxon>
        <taxon>Alphaproteobacteria</taxon>
        <taxon>Hyphomicrobiales</taxon>
        <taxon>Phyllobacteriaceae</taxon>
        <taxon>Mesorhizobium</taxon>
    </lineage>
</organism>
<accession>A0AB38TEY5</accession>
<dbReference type="EMBL" id="CP088147">
    <property type="protein sequence ID" value="UTU53098.1"/>
    <property type="molecule type" value="Genomic_DNA"/>
</dbReference>
<gene>
    <name evidence="10" type="ORF">LRP29_06635</name>
</gene>
<name>A0AB38TEY5_9HYPH</name>
<keyword evidence="7 8" id="KW-0472">Membrane</keyword>
<feature type="transmembrane region" description="Helical" evidence="8">
    <location>
        <begin position="6"/>
        <end position="25"/>
    </location>
</feature>
<keyword evidence="5 8" id="KW-0812">Transmembrane</keyword>
<dbReference type="AlphaFoldDB" id="A0AB38TEY5"/>
<feature type="transmembrane region" description="Helical" evidence="8">
    <location>
        <begin position="117"/>
        <end position="140"/>
    </location>
</feature>
<comment type="subcellular location">
    <subcellularLocation>
        <location evidence="2">Membrane</location>
        <topology evidence="2">Multi-pass membrane protein</topology>
    </subcellularLocation>
</comment>
<evidence type="ECO:0000256" key="7">
    <source>
        <dbReference type="ARBA" id="ARBA00023136"/>
    </source>
</evidence>
<proteinExistence type="predicted"/>
<dbReference type="InterPro" id="IPR009908">
    <property type="entry name" value="Methylamine_util_MauE"/>
</dbReference>
<reference evidence="10 11" key="1">
    <citation type="journal article" date="2022" name="Microbiol. Resour. Announc.">
        <title>Complete Genome Sequence of Mesorhizobium ciceri Strain R30, a Rhizobium Used as a Commercial Inoculant for Chickpea in Argentina.</title>
        <authorList>
            <person name="Foresto E."/>
            <person name="Revale S."/>
            <person name="Primo E."/>
            <person name="Nievas F."/>
            <person name="Carezzano E."/>
            <person name="Puente M."/>
            <person name="Alzari P."/>
            <person name="Mart M."/>
            <person name="Ben-Assaya M."/>
            <person name="Mornico D."/>
            <person name="Santoro M."/>
            <person name="Mart F."/>
            <person name="Giordano W."/>
            <person name="Bogino P."/>
        </authorList>
    </citation>
    <scope>NUCLEOTIDE SEQUENCE [LARGE SCALE GENOMIC DNA]</scope>
    <source>
        <strain evidence="10 11">R30</strain>
    </source>
</reference>
<feature type="domain" description="Methylamine utilisation protein MauE" evidence="9">
    <location>
        <begin position="13"/>
        <end position="131"/>
    </location>
</feature>
<evidence type="ECO:0000256" key="5">
    <source>
        <dbReference type="ARBA" id="ARBA00022692"/>
    </source>
</evidence>
<dbReference type="RefSeq" id="WP_024505878.1">
    <property type="nucleotide sequence ID" value="NZ_CP088147.1"/>
</dbReference>
<evidence type="ECO:0000259" key="9">
    <source>
        <dbReference type="Pfam" id="PF07291"/>
    </source>
</evidence>
<evidence type="ECO:0000256" key="6">
    <source>
        <dbReference type="ARBA" id="ARBA00022989"/>
    </source>
</evidence>
<comment type="function">
    <text evidence="1">May be specifically involved in the processing, transport, and/or maturation of the MADH beta-subunit.</text>
</comment>
<sequence length="186" mass="19571">MHELDPLAVGTSIGLLVLVFARAILHKITDYGKLRQTVIDYRIAPERLAGPVTAALTCAESLTLASLLTPGFRGVGTLAAALLLLAYGAAMAINLARGRTSIDCGCGGPGQSISWILVGRNVLLAGFAGVAAAPVVVRPFDVSDVMLMPTVLGAAWLLLLVCERLLQTFSHVRSVGAYRRGYKGRT</sequence>